<dbReference type="GO" id="GO:0051745">
    <property type="term" value="F:4-hydroxy-3-methylbut-2-enyl diphosphate reductase activity"/>
    <property type="evidence" value="ECO:0007669"/>
    <property type="project" value="UniProtKB-EC"/>
</dbReference>
<dbReference type="AlphaFoldDB" id="A0A8X8A0P9"/>
<comment type="pathway">
    <text evidence="7">Isoprenoid biosynthesis; isopentenyl diphosphate biosynthesis via DXP pathway; isopentenyl diphosphate from 1-deoxy-D-xylulose 5-phosphate: step 6/6.</text>
</comment>
<comment type="similarity">
    <text evidence="9">Belongs to the IspH family.</text>
</comment>
<dbReference type="PANTHER" id="PTHR31619">
    <property type="entry name" value="4-HYDROXY-3-METHYLBUT-2-ENYL DIPHOSPHATE REDUCTASE, CHLOROPLASTIC"/>
    <property type="match status" value="1"/>
</dbReference>
<accession>A0A8X8A0P9</accession>
<evidence type="ECO:0000256" key="3">
    <source>
        <dbReference type="ARBA" id="ARBA00022723"/>
    </source>
</evidence>
<dbReference type="GO" id="GO:0046872">
    <property type="term" value="F:metal ion binding"/>
    <property type="evidence" value="ECO:0007669"/>
    <property type="project" value="UniProtKB-KW"/>
</dbReference>
<comment type="pathway">
    <text evidence="8">Isoprenoid biosynthesis; dimethylallyl diphosphate biosynthesis; dimethylallyl diphosphate from (2E)-4-hydroxy-3-methylbutenyl diphosphate: step 1/1.</text>
</comment>
<evidence type="ECO:0000256" key="7">
    <source>
        <dbReference type="ARBA" id="ARBA00046313"/>
    </source>
</evidence>
<dbReference type="EMBL" id="JAAWWB010000007">
    <property type="protein sequence ID" value="KAG6779489.1"/>
    <property type="molecule type" value="Genomic_DNA"/>
</dbReference>
<dbReference type="HAMAP" id="MF_00191">
    <property type="entry name" value="IspH"/>
    <property type="match status" value="1"/>
</dbReference>
<protein>
    <recommendedName>
        <fullName evidence="10">4-hydroxy-3-methylbut-2-enyl diphosphate reductase</fullName>
        <ecNumber evidence="10">1.17.7.4</ecNumber>
    </recommendedName>
</protein>
<dbReference type="NCBIfam" id="TIGR00216">
    <property type="entry name" value="ispH_lytB"/>
    <property type="match status" value="1"/>
</dbReference>
<evidence type="ECO:0000256" key="5">
    <source>
        <dbReference type="ARBA" id="ARBA00023004"/>
    </source>
</evidence>
<reference evidence="11" key="1">
    <citation type="journal article" date="2020" name="bioRxiv">
        <title>Hybrid origin of Populus tomentosa Carr. identified through genome sequencing and phylogenomic analysis.</title>
        <authorList>
            <person name="An X."/>
            <person name="Gao K."/>
            <person name="Chen Z."/>
            <person name="Li J."/>
            <person name="Yang X."/>
            <person name="Yang X."/>
            <person name="Zhou J."/>
            <person name="Guo T."/>
            <person name="Zhao T."/>
            <person name="Huang S."/>
            <person name="Miao D."/>
            <person name="Khan W.U."/>
            <person name="Rao P."/>
            <person name="Ye M."/>
            <person name="Lei B."/>
            <person name="Liao W."/>
            <person name="Wang J."/>
            <person name="Ji L."/>
            <person name="Li Y."/>
            <person name="Guo B."/>
            <person name="Mustafa N.S."/>
            <person name="Li S."/>
            <person name="Yun Q."/>
            <person name="Keller S.R."/>
            <person name="Mao J."/>
            <person name="Zhang R."/>
            <person name="Strauss S.H."/>
        </authorList>
    </citation>
    <scope>NUCLEOTIDE SEQUENCE</scope>
    <source>
        <strain evidence="11">GM15</strain>
        <tissue evidence="11">Leaf</tissue>
    </source>
</reference>
<evidence type="ECO:0000256" key="2">
    <source>
        <dbReference type="ARBA" id="ARBA00022485"/>
    </source>
</evidence>
<evidence type="ECO:0000313" key="12">
    <source>
        <dbReference type="Proteomes" id="UP000886885"/>
    </source>
</evidence>
<keyword evidence="3" id="KW-0479">Metal-binding</keyword>
<dbReference type="PANTHER" id="PTHR31619:SF5">
    <property type="entry name" value="4-HYDROXY-3-METHYLBUT-2-ENYL DIPHOSPHATE REDUCTASE, CHLOROPLASTIC"/>
    <property type="match status" value="1"/>
</dbReference>
<dbReference type="GO" id="GO:0019288">
    <property type="term" value="P:isopentenyl diphosphate biosynthetic process, methylerythritol 4-phosphate pathway"/>
    <property type="evidence" value="ECO:0007669"/>
    <property type="project" value="InterPro"/>
</dbReference>
<evidence type="ECO:0000256" key="1">
    <source>
        <dbReference type="ARBA" id="ARBA00001966"/>
    </source>
</evidence>
<evidence type="ECO:0000256" key="8">
    <source>
        <dbReference type="ARBA" id="ARBA00046314"/>
    </source>
</evidence>
<dbReference type="InterPro" id="IPR003451">
    <property type="entry name" value="LytB/IspH"/>
</dbReference>
<evidence type="ECO:0000313" key="11">
    <source>
        <dbReference type="EMBL" id="KAG6779489.1"/>
    </source>
</evidence>
<organism evidence="11 12">
    <name type="scientific">Populus tomentosa</name>
    <name type="common">Chinese white poplar</name>
    <dbReference type="NCBI Taxonomy" id="118781"/>
    <lineage>
        <taxon>Eukaryota</taxon>
        <taxon>Viridiplantae</taxon>
        <taxon>Streptophyta</taxon>
        <taxon>Embryophyta</taxon>
        <taxon>Tracheophyta</taxon>
        <taxon>Spermatophyta</taxon>
        <taxon>Magnoliopsida</taxon>
        <taxon>eudicotyledons</taxon>
        <taxon>Gunneridae</taxon>
        <taxon>Pentapetalae</taxon>
        <taxon>rosids</taxon>
        <taxon>fabids</taxon>
        <taxon>Malpighiales</taxon>
        <taxon>Salicaceae</taxon>
        <taxon>Saliceae</taxon>
        <taxon>Populus</taxon>
    </lineage>
</organism>
<evidence type="ECO:0000256" key="10">
    <source>
        <dbReference type="ARBA" id="ARBA00047177"/>
    </source>
</evidence>
<dbReference type="EC" id="1.17.7.4" evidence="10"/>
<evidence type="ECO:0000256" key="6">
    <source>
        <dbReference type="ARBA" id="ARBA00023014"/>
    </source>
</evidence>
<comment type="cofactor">
    <cofactor evidence="1">
        <name>[4Fe-4S] cluster</name>
        <dbReference type="ChEBI" id="CHEBI:49883"/>
    </cofactor>
</comment>
<dbReference type="GO" id="GO:0051539">
    <property type="term" value="F:4 iron, 4 sulfur cluster binding"/>
    <property type="evidence" value="ECO:0007669"/>
    <property type="project" value="UniProtKB-KW"/>
</dbReference>
<evidence type="ECO:0000256" key="4">
    <source>
        <dbReference type="ARBA" id="ARBA00023002"/>
    </source>
</evidence>
<evidence type="ECO:0000256" key="9">
    <source>
        <dbReference type="ARBA" id="ARBA00046335"/>
    </source>
</evidence>
<dbReference type="Pfam" id="PF02401">
    <property type="entry name" value="LYTB"/>
    <property type="match status" value="1"/>
</dbReference>
<comment type="caution">
    <text evidence="11">The sequence shown here is derived from an EMBL/GenBank/DDBJ whole genome shotgun (WGS) entry which is preliminary data.</text>
</comment>
<name>A0A8X8A0P9_POPTO</name>
<dbReference type="OrthoDB" id="1698201at2759"/>
<dbReference type="Proteomes" id="UP000886885">
    <property type="component" value="Chromosome 4A"/>
</dbReference>
<keyword evidence="4" id="KW-0560">Oxidoreductase</keyword>
<sequence length="482" mass="54401">MAISLQLCRVPLRSYFSSDNRVPPRRRITTVFVRCTGGDGSTSSDSSDSGFDAKVFRHNLTRGKNYNRRGFGHKEETLKLMNREYTSDIIEMLKENGNQYTWGNVTVKLAEAYGFCWGVERAVQIAYEARKQFPDEKIWITNEIIHNPTVNKRLEEMEVENLPVEEGKKRFEVVNGGDVVILPAFGAAVDEMFTLSNQNIQIVDTTCPWVSKVWNAVEKQKKGDYTSIIHGKYAHEETVATACEEYERGMLQIIAVASFLSSFSILENPRMQCMRVIKFLGVELMDLAQPERNFWRYSLACLQKFKNAVSKGFDPDSYLVKVGIANQTTMLKGETEEIGKLVERTMMRKYGVENINDHFISFNTICDATQVRQDAMYNLVEEKLDLMLVVGGWNSSNTSHLQEIAELRGIPSYWIDSEQRIGPGNRIAYKLNHGELVEKENWLPEGPITIGVTSGASTPDKVVGEALVKVLGISGEEGSQLA</sequence>
<keyword evidence="6" id="KW-0411">Iron-sulfur</keyword>
<keyword evidence="2" id="KW-0004">4Fe-4S</keyword>
<gene>
    <name evidence="11" type="ORF">POTOM_015876</name>
</gene>
<dbReference type="NCBIfam" id="NF009911">
    <property type="entry name" value="PRK13371.1"/>
    <property type="match status" value="1"/>
</dbReference>
<dbReference type="CDD" id="cd13944">
    <property type="entry name" value="lytB_ispH"/>
    <property type="match status" value="1"/>
</dbReference>
<dbReference type="GO" id="GO:0050992">
    <property type="term" value="P:dimethylallyl diphosphate biosynthetic process"/>
    <property type="evidence" value="ECO:0007669"/>
    <property type="project" value="InterPro"/>
</dbReference>
<keyword evidence="5" id="KW-0408">Iron</keyword>
<keyword evidence="12" id="KW-1185">Reference proteome</keyword>
<proteinExistence type="inferred from homology"/>